<evidence type="ECO:0000256" key="1">
    <source>
        <dbReference type="ARBA" id="ARBA00022679"/>
    </source>
</evidence>
<dbReference type="SUPFAM" id="SSF55729">
    <property type="entry name" value="Acyl-CoA N-acyltransferases (Nat)"/>
    <property type="match status" value="1"/>
</dbReference>
<accession>A0ABW4F475</accession>
<dbReference type="Gene3D" id="3.40.630.30">
    <property type="match status" value="1"/>
</dbReference>
<dbReference type="Pfam" id="PF24553">
    <property type="entry name" value="Rv0428c_C"/>
    <property type="match status" value="1"/>
</dbReference>
<dbReference type="PANTHER" id="PTHR43877:SF2">
    <property type="entry name" value="AMINOALKYLPHOSPHONATE N-ACETYLTRANSFERASE-RELATED"/>
    <property type="match status" value="1"/>
</dbReference>
<comment type="caution">
    <text evidence="4">The sequence shown here is derived from an EMBL/GenBank/DDBJ whole genome shotgun (WGS) entry which is preliminary data.</text>
</comment>
<dbReference type="EC" id="2.3.1.-" evidence="4"/>
<dbReference type="InterPro" id="IPR050832">
    <property type="entry name" value="Bact_Acetyltransf"/>
</dbReference>
<keyword evidence="2 4" id="KW-0012">Acyltransferase</keyword>
<dbReference type="InterPro" id="IPR016181">
    <property type="entry name" value="Acyl_CoA_acyltransferase"/>
</dbReference>
<dbReference type="PANTHER" id="PTHR43877">
    <property type="entry name" value="AMINOALKYLPHOSPHONATE N-ACETYLTRANSFERASE-RELATED-RELATED"/>
    <property type="match status" value="1"/>
</dbReference>
<evidence type="ECO:0000259" key="3">
    <source>
        <dbReference type="PROSITE" id="PS51186"/>
    </source>
</evidence>
<dbReference type="InterPro" id="IPR056935">
    <property type="entry name" value="Rv0428c-like_C"/>
</dbReference>
<reference evidence="5" key="1">
    <citation type="journal article" date="2019" name="Int. J. Syst. Evol. Microbiol.">
        <title>The Global Catalogue of Microorganisms (GCM) 10K type strain sequencing project: providing services to taxonomists for standard genome sequencing and annotation.</title>
        <authorList>
            <consortium name="The Broad Institute Genomics Platform"/>
            <consortium name="The Broad Institute Genome Sequencing Center for Infectious Disease"/>
            <person name="Wu L."/>
            <person name="Ma J."/>
        </authorList>
    </citation>
    <scope>NUCLEOTIDE SEQUENCE [LARGE SCALE GENOMIC DNA]</scope>
    <source>
        <strain evidence="5">CCM 7043</strain>
    </source>
</reference>
<dbReference type="InterPro" id="IPR000182">
    <property type="entry name" value="GNAT_dom"/>
</dbReference>
<keyword evidence="1 4" id="KW-0808">Transferase</keyword>
<feature type="domain" description="N-acetyltransferase" evidence="3">
    <location>
        <begin position="178"/>
        <end position="321"/>
    </location>
</feature>
<dbReference type="GO" id="GO:0016746">
    <property type="term" value="F:acyltransferase activity"/>
    <property type="evidence" value="ECO:0007669"/>
    <property type="project" value="UniProtKB-KW"/>
</dbReference>
<sequence>MGLVEIASELIGERVALRYRIGDRDGRPLYTDAVGELRPDGPGAVLVETRRGPVRVDRAAVVAVRAVPPAPPRRAPLAAVTRLEALCADAWPAVVDRRLGAWRLRAADGFTGRANAGLAIGDPGMPVPAALDAVRAFAGEHGIRPRVQVPAGSPWDKAVAAEGWGLDVAHERGAEVAVLVAPLQGTHDPRVELPERPSDGWWRLGLGDLPTAAQRHVLDPGGDPRTAFGQIAGPDGTVIGCVRATVVEDHLHMSVLEVAPAARRQGLATALLASAAEWGSGHGARWAVLQVALHNTGAMALYDRLGYVEHHQYRYLVPPTG</sequence>
<dbReference type="PROSITE" id="PS51186">
    <property type="entry name" value="GNAT"/>
    <property type="match status" value="1"/>
</dbReference>
<dbReference type="InterPro" id="IPR056934">
    <property type="entry name" value="SH3_Rv0428c"/>
</dbReference>
<evidence type="ECO:0000313" key="5">
    <source>
        <dbReference type="Proteomes" id="UP001597114"/>
    </source>
</evidence>
<organism evidence="4 5">
    <name type="scientific">Pseudonocardia yunnanensis</name>
    <dbReference type="NCBI Taxonomy" id="58107"/>
    <lineage>
        <taxon>Bacteria</taxon>
        <taxon>Bacillati</taxon>
        <taxon>Actinomycetota</taxon>
        <taxon>Actinomycetes</taxon>
        <taxon>Pseudonocardiales</taxon>
        <taxon>Pseudonocardiaceae</taxon>
        <taxon>Pseudonocardia</taxon>
    </lineage>
</organism>
<proteinExistence type="predicted"/>
<dbReference type="RefSeq" id="WP_344721827.1">
    <property type="nucleotide sequence ID" value="NZ_BAAAUS010000008.1"/>
</dbReference>
<gene>
    <name evidence="4" type="ORF">ACFSJD_26540</name>
</gene>
<keyword evidence="5" id="KW-1185">Reference proteome</keyword>
<evidence type="ECO:0000256" key="2">
    <source>
        <dbReference type="ARBA" id="ARBA00023315"/>
    </source>
</evidence>
<dbReference type="EMBL" id="JBHUCO010000031">
    <property type="protein sequence ID" value="MFD1521084.1"/>
    <property type="molecule type" value="Genomic_DNA"/>
</dbReference>
<dbReference type="Pfam" id="PF24551">
    <property type="entry name" value="SH3_Rv0428c"/>
    <property type="match status" value="1"/>
</dbReference>
<evidence type="ECO:0000313" key="4">
    <source>
        <dbReference type="EMBL" id="MFD1521084.1"/>
    </source>
</evidence>
<dbReference type="Proteomes" id="UP001597114">
    <property type="component" value="Unassembled WGS sequence"/>
</dbReference>
<protein>
    <submittedName>
        <fullName evidence="4">GNAT family N-acetyltransferase</fullName>
        <ecNumber evidence="4">2.3.1.-</ecNumber>
    </submittedName>
</protein>
<name>A0ABW4F475_9PSEU</name>